<evidence type="ECO:0000256" key="2">
    <source>
        <dbReference type="ARBA" id="ARBA00022475"/>
    </source>
</evidence>
<evidence type="ECO:0000313" key="21">
    <source>
        <dbReference type="Proteomes" id="UP001500936"/>
    </source>
</evidence>
<evidence type="ECO:0000256" key="8">
    <source>
        <dbReference type="ARBA" id="ARBA00022967"/>
    </source>
</evidence>
<keyword evidence="2 16" id="KW-1003">Cell membrane</keyword>
<dbReference type="HAMAP" id="MF_00427">
    <property type="entry name" value="NqrC"/>
    <property type="match status" value="1"/>
</dbReference>
<evidence type="ECO:0000256" key="17">
    <source>
        <dbReference type="PIRNR" id="PIRNR009437"/>
    </source>
</evidence>
<keyword evidence="12 16" id="KW-0406">Ion transport</keyword>
<feature type="modified residue" description="FMN phosphoryl threonine" evidence="16">
    <location>
        <position position="208"/>
    </location>
</feature>
<evidence type="ECO:0000256" key="4">
    <source>
        <dbReference type="ARBA" id="ARBA00022553"/>
    </source>
</evidence>
<comment type="subcellular location">
    <subcellularLocation>
        <location evidence="16">Cell membrane</location>
        <topology evidence="16">Single-pass membrane protein</topology>
    </subcellularLocation>
</comment>
<evidence type="ECO:0000256" key="10">
    <source>
        <dbReference type="ARBA" id="ARBA00023027"/>
    </source>
</evidence>
<evidence type="ECO:0000259" key="19">
    <source>
        <dbReference type="SMART" id="SM00900"/>
    </source>
</evidence>
<keyword evidence="11 16" id="KW-0915">Sodium</keyword>
<evidence type="ECO:0000256" key="16">
    <source>
        <dbReference type="HAMAP-Rule" id="MF_00427"/>
    </source>
</evidence>
<comment type="similarity">
    <text evidence="16 17">Belongs to the NqrC family.</text>
</comment>
<keyword evidence="10 16" id="KW-0520">NAD</keyword>
<protein>
    <recommendedName>
        <fullName evidence="16 17">Na(+)-translocating NADH-quinone reductase subunit C</fullName>
        <shortName evidence="16 17">Na(+)-NQR subunit C</shortName>
        <shortName evidence="16 17">Na(+)-translocating NQR subunit C</shortName>
        <ecNumber evidence="16 17">7.2.1.1</ecNumber>
    </recommendedName>
    <alternativeName>
        <fullName evidence="16 17">NQR complex subunit C</fullName>
    </alternativeName>
    <alternativeName>
        <fullName evidence="16 17">NQR-1 subunit C</fullName>
    </alternativeName>
</protein>
<dbReference type="EMBL" id="BAABHB010000003">
    <property type="protein sequence ID" value="GAA4404244.1"/>
    <property type="molecule type" value="Genomic_DNA"/>
</dbReference>
<evidence type="ECO:0000256" key="1">
    <source>
        <dbReference type="ARBA" id="ARBA00022448"/>
    </source>
</evidence>
<evidence type="ECO:0000256" key="7">
    <source>
        <dbReference type="ARBA" id="ARBA00022692"/>
    </source>
</evidence>
<keyword evidence="8 16" id="KW-1278">Translocase</keyword>
<keyword evidence="15 16" id="KW-0739">Sodium transport</keyword>
<comment type="cofactor">
    <cofactor evidence="16 17">
        <name>FMN</name>
        <dbReference type="ChEBI" id="CHEBI:58210"/>
    </cofactor>
</comment>
<organism evidence="20 21">
    <name type="scientific">Nibrella viscosa</name>
    <dbReference type="NCBI Taxonomy" id="1084524"/>
    <lineage>
        <taxon>Bacteria</taxon>
        <taxon>Pseudomonadati</taxon>
        <taxon>Bacteroidota</taxon>
        <taxon>Cytophagia</taxon>
        <taxon>Cytophagales</taxon>
        <taxon>Spirosomataceae</taxon>
        <taxon>Nibrella</taxon>
    </lineage>
</organism>
<dbReference type="InterPro" id="IPR010204">
    <property type="entry name" value="NqrC"/>
</dbReference>
<dbReference type="EC" id="7.2.1.1" evidence="16 17"/>
<dbReference type="InterPro" id="IPR007329">
    <property type="entry name" value="FMN-bd"/>
</dbReference>
<evidence type="ECO:0000256" key="11">
    <source>
        <dbReference type="ARBA" id="ARBA00023053"/>
    </source>
</evidence>
<comment type="caution">
    <text evidence="20">The sequence shown here is derived from an EMBL/GenBank/DDBJ whole genome shotgun (WGS) entry which is preliminary data.</text>
</comment>
<evidence type="ECO:0000256" key="3">
    <source>
        <dbReference type="ARBA" id="ARBA00022519"/>
    </source>
</evidence>
<dbReference type="PANTHER" id="PTHR37838">
    <property type="entry name" value="NA(+)-TRANSLOCATING NADH-QUINONE REDUCTASE SUBUNIT C"/>
    <property type="match status" value="1"/>
</dbReference>
<keyword evidence="9 16" id="KW-1133">Transmembrane helix</keyword>
<dbReference type="SMART" id="SM00900">
    <property type="entry name" value="FMN_bind"/>
    <property type="match status" value="1"/>
</dbReference>
<evidence type="ECO:0000256" key="18">
    <source>
        <dbReference type="SAM" id="SignalP"/>
    </source>
</evidence>
<feature type="chain" id="PRO_5046731448" description="Na(+)-translocating NADH-quinone reductase subunit C" evidence="18">
    <location>
        <begin position="26"/>
        <end position="237"/>
    </location>
</feature>
<sequence length="237" mass="26159">MHSNRYTLIYAAVLSVLTAVVLAVAAEGLKPAQEANVALDKKSNILRAVRFSSEQRTDIEREYNTRIQEVVVDANGSEKAGIRAAAIDLKDEIGKTPEKRNLPLYVYSAEGGKTYYIVPVRGVGLWGPIWGYVSLEDDFNTIYGTYFDHKGETPGLGAEIAELPFQQQFQGKKIMSEDNQFISVNVVKKSEKSAVGTEHRVDAISGGTITSRGTDAMLKNCIAPYMAYFQKKKANRV</sequence>
<dbReference type="PANTHER" id="PTHR37838:SF1">
    <property type="entry name" value="NA(+)-TRANSLOCATING NADH-QUINONE REDUCTASE SUBUNIT C"/>
    <property type="match status" value="1"/>
</dbReference>
<evidence type="ECO:0000256" key="14">
    <source>
        <dbReference type="ARBA" id="ARBA00023136"/>
    </source>
</evidence>
<evidence type="ECO:0000256" key="5">
    <source>
        <dbReference type="ARBA" id="ARBA00022630"/>
    </source>
</evidence>
<keyword evidence="13 16" id="KW-0830">Ubiquinone</keyword>
<proteinExistence type="inferred from homology"/>
<evidence type="ECO:0000256" key="15">
    <source>
        <dbReference type="ARBA" id="ARBA00023201"/>
    </source>
</evidence>
<keyword evidence="6 16" id="KW-0288">FMN</keyword>
<keyword evidence="14 16" id="KW-0472">Membrane</keyword>
<keyword evidence="4 16" id="KW-0597">Phosphoprotein</keyword>
<gene>
    <name evidence="16" type="primary">nqrC</name>
    <name evidence="20" type="ORF">GCM10023187_21280</name>
</gene>
<dbReference type="Proteomes" id="UP001500936">
    <property type="component" value="Unassembled WGS sequence"/>
</dbReference>
<keyword evidence="5 16" id="KW-0285">Flavoprotein</keyword>
<dbReference type="NCBIfam" id="TIGR01938">
    <property type="entry name" value="nqrC"/>
    <property type="match status" value="1"/>
</dbReference>
<evidence type="ECO:0000256" key="6">
    <source>
        <dbReference type="ARBA" id="ARBA00022643"/>
    </source>
</evidence>
<keyword evidence="1 16" id="KW-0813">Transport</keyword>
<name>A0ABP8KDL6_9BACT</name>
<dbReference type="Pfam" id="PF04205">
    <property type="entry name" value="FMN_bind"/>
    <property type="match status" value="1"/>
</dbReference>
<keyword evidence="21" id="KW-1185">Reference proteome</keyword>
<feature type="domain" description="FMN-binding" evidence="19">
    <location>
        <begin position="124"/>
        <end position="225"/>
    </location>
</feature>
<evidence type="ECO:0000256" key="9">
    <source>
        <dbReference type="ARBA" id="ARBA00022989"/>
    </source>
</evidence>
<comment type="caution">
    <text evidence="16">Lacks conserved residue(s) required for the propagation of feature annotation.</text>
</comment>
<keyword evidence="18" id="KW-0732">Signal</keyword>
<evidence type="ECO:0000256" key="13">
    <source>
        <dbReference type="ARBA" id="ARBA00023075"/>
    </source>
</evidence>
<feature type="signal peptide" evidence="18">
    <location>
        <begin position="1"/>
        <end position="25"/>
    </location>
</feature>
<dbReference type="RefSeq" id="WP_345266808.1">
    <property type="nucleotide sequence ID" value="NZ_BAABHB010000003.1"/>
</dbReference>
<evidence type="ECO:0000256" key="12">
    <source>
        <dbReference type="ARBA" id="ARBA00023065"/>
    </source>
</evidence>
<keyword evidence="3" id="KW-0997">Cell inner membrane</keyword>
<comment type="catalytic activity">
    <reaction evidence="16 17">
        <text>a ubiquinone + n Na(+)(in) + NADH + H(+) = a ubiquinol + n Na(+)(out) + NAD(+)</text>
        <dbReference type="Rhea" id="RHEA:47748"/>
        <dbReference type="Rhea" id="RHEA-COMP:9565"/>
        <dbReference type="Rhea" id="RHEA-COMP:9566"/>
        <dbReference type="ChEBI" id="CHEBI:15378"/>
        <dbReference type="ChEBI" id="CHEBI:16389"/>
        <dbReference type="ChEBI" id="CHEBI:17976"/>
        <dbReference type="ChEBI" id="CHEBI:29101"/>
        <dbReference type="ChEBI" id="CHEBI:57540"/>
        <dbReference type="ChEBI" id="CHEBI:57945"/>
        <dbReference type="EC" id="7.2.1.1"/>
    </reaction>
</comment>
<comment type="function">
    <text evidence="16">NQR complex catalyzes the reduction of ubiquinone-1 to ubiquinol by two successive reactions, coupled with the transport of Na(+) ions from the cytoplasm to the periplasm. NqrA to NqrE are probably involved in the second step, the conversion of ubisemiquinone to ubiquinol.</text>
</comment>
<keyword evidence="7 16" id="KW-0812">Transmembrane</keyword>
<evidence type="ECO:0000313" key="20">
    <source>
        <dbReference type="EMBL" id="GAA4404244.1"/>
    </source>
</evidence>
<dbReference type="PIRSF" id="PIRSF009437">
    <property type="entry name" value="NQR-1_subunit_C"/>
    <property type="match status" value="1"/>
</dbReference>
<accession>A0ABP8KDL6</accession>
<reference evidence="21" key="1">
    <citation type="journal article" date="2019" name="Int. J. Syst. Evol. Microbiol.">
        <title>The Global Catalogue of Microorganisms (GCM) 10K type strain sequencing project: providing services to taxonomists for standard genome sequencing and annotation.</title>
        <authorList>
            <consortium name="The Broad Institute Genomics Platform"/>
            <consortium name="The Broad Institute Genome Sequencing Center for Infectious Disease"/>
            <person name="Wu L."/>
            <person name="Ma J."/>
        </authorList>
    </citation>
    <scope>NUCLEOTIDE SEQUENCE [LARGE SCALE GENOMIC DNA]</scope>
    <source>
        <strain evidence="21">JCM 17925</strain>
    </source>
</reference>
<comment type="subunit">
    <text evidence="16 17">Composed of six subunits; NqrA, NqrB, NqrC, NqrD, NqrE and NqrF.</text>
</comment>